<protein>
    <submittedName>
        <fullName evidence="2">Uncharacterized protein</fullName>
    </submittedName>
</protein>
<comment type="caution">
    <text evidence="2">The sequence shown here is derived from an EMBL/GenBank/DDBJ whole genome shotgun (WGS) entry which is preliminary data.</text>
</comment>
<dbReference type="AlphaFoldDB" id="A0ABD0R0M9"/>
<feature type="non-terminal residue" evidence="2">
    <location>
        <position position="74"/>
    </location>
</feature>
<feature type="non-terminal residue" evidence="2">
    <location>
        <position position="1"/>
    </location>
</feature>
<sequence>SSLILSPEPVASSRTPATAAASSRTPTAASSWTPASASSRTPATPPRSGLSAANMASHINIKGIRDSCGLFSPV</sequence>
<organism evidence="2 3">
    <name type="scientific">Cirrhinus mrigala</name>
    <name type="common">Mrigala</name>
    <dbReference type="NCBI Taxonomy" id="683832"/>
    <lineage>
        <taxon>Eukaryota</taxon>
        <taxon>Metazoa</taxon>
        <taxon>Chordata</taxon>
        <taxon>Craniata</taxon>
        <taxon>Vertebrata</taxon>
        <taxon>Euteleostomi</taxon>
        <taxon>Actinopterygii</taxon>
        <taxon>Neopterygii</taxon>
        <taxon>Teleostei</taxon>
        <taxon>Ostariophysi</taxon>
        <taxon>Cypriniformes</taxon>
        <taxon>Cyprinidae</taxon>
        <taxon>Labeoninae</taxon>
        <taxon>Labeonini</taxon>
        <taxon>Cirrhinus</taxon>
    </lineage>
</organism>
<evidence type="ECO:0000313" key="3">
    <source>
        <dbReference type="Proteomes" id="UP001529510"/>
    </source>
</evidence>
<dbReference type="Proteomes" id="UP001529510">
    <property type="component" value="Unassembled WGS sequence"/>
</dbReference>
<feature type="region of interest" description="Disordered" evidence="1">
    <location>
        <begin position="1"/>
        <end position="51"/>
    </location>
</feature>
<evidence type="ECO:0000256" key="1">
    <source>
        <dbReference type="SAM" id="MobiDB-lite"/>
    </source>
</evidence>
<dbReference type="EMBL" id="JAMKFB020000005">
    <property type="protein sequence ID" value="KAL0191991.1"/>
    <property type="molecule type" value="Genomic_DNA"/>
</dbReference>
<keyword evidence="3" id="KW-1185">Reference proteome</keyword>
<proteinExistence type="predicted"/>
<gene>
    <name evidence="2" type="ORF">M9458_010287</name>
</gene>
<reference evidence="2 3" key="1">
    <citation type="submission" date="2024-05" db="EMBL/GenBank/DDBJ databases">
        <title>Genome sequencing and assembly of Indian major carp, Cirrhinus mrigala (Hamilton, 1822).</title>
        <authorList>
            <person name="Mohindra V."/>
            <person name="Chowdhury L.M."/>
            <person name="Lal K."/>
            <person name="Jena J.K."/>
        </authorList>
    </citation>
    <scope>NUCLEOTIDE SEQUENCE [LARGE SCALE GENOMIC DNA]</scope>
    <source>
        <strain evidence="2">CM1030</strain>
        <tissue evidence="2">Blood</tissue>
    </source>
</reference>
<name>A0ABD0R0M9_CIRMR</name>
<accession>A0ABD0R0M9</accession>
<feature type="compositionally biased region" description="Low complexity" evidence="1">
    <location>
        <begin position="11"/>
        <end position="48"/>
    </location>
</feature>
<evidence type="ECO:0000313" key="2">
    <source>
        <dbReference type="EMBL" id="KAL0191991.1"/>
    </source>
</evidence>